<dbReference type="PANTHER" id="PTHR34580">
    <property type="match status" value="1"/>
</dbReference>
<organism evidence="2 3">
    <name type="scientific">Leeuwenhoekiella aequorea</name>
    <dbReference type="NCBI Taxonomy" id="283736"/>
    <lineage>
        <taxon>Bacteria</taxon>
        <taxon>Pseudomonadati</taxon>
        <taxon>Bacteroidota</taxon>
        <taxon>Flavobacteriia</taxon>
        <taxon>Flavobacteriales</taxon>
        <taxon>Flavobacteriaceae</taxon>
        <taxon>Leeuwenhoekiella</taxon>
    </lineage>
</organism>
<reference evidence="2 3" key="1">
    <citation type="submission" date="2018-07" db="EMBL/GenBank/DDBJ databases">
        <title>Leeuwenhoekiella genomics.</title>
        <authorList>
            <person name="Tahon G."/>
            <person name="Willems A."/>
        </authorList>
    </citation>
    <scope>NUCLEOTIDE SEQUENCE [LARGE SCALE GENOMIC DNA]</scope>
    <source>
        <strain evidence="2 3">LMG 22550</strain>
    </source>
</reference>
<name>A0A4Q0P649_9FLAO</name>
<keyword evidence="2" id="KW-0238">DNA-binding</keyword>
<protein>
    <submittedName>
        <fullName evidence="2">Putative DNA-binding transcriptional regulator YafY</fullName>
    </submittedName>
</protein>
<feature type="domain" description="WYL" evidence="1">
    <location>
        <begin position="123"/>
        <end position="191"/>
    </location>
</feature>
<dbReference type="GO" id="GO:0003677">
    <property type="term" value="F:DNA binding"/>
    <property type="evidence" value="ECO:0007669"/>
    <property type="project" value="UniProtKB-KW"/>
</dbReference>
<evidence type="ECO:0000259" key="1">
    <source>
        <dbReference type="Pfam" id="PF13280"/>
    </source>
</evidence>
<proteinExistence type="predicted"/>
<dbReference type="Pfam" id="PF13280">
    <property type="entry name" value="WYL"/>
    <property type="match status" value="1"/>
</dbReference>
<dbReference type="PANTHER" id="PTHR34580:SF9">
    <property type="entry name" value="SLL5097 PROTEIN"/>
    <property type="match status" value="1"/>
</dbReference>
<dbReference type="InterPro" id="IPR051534">
    <property type="entry name" value="CBASS_pafABC_assoc_protein"/>
</dbReference>
<dbReference type="RefSeq" id="WP_128757842.1">
    <property type="nucleotide sequence ID" value="NZ_QOVM01000004.1"/>
</dbReference>
<sequence>MSTYDKLSRLGKIVSLIKNNEGISQADIMKRLYPDVDSNPKSKRTLERDIAAIRNEFFIQIDYNRSLQGYTIDDSALNETYEFLKLVEFANVGQLLQDGKTDLRKFSDIVELDDSSIFKGIDLLKIIINAIQQKQNIQFKHINYWEESEKEYTITPLKIKEYLNRWYVIGVPFKMNEIRTFGIDRLKDLTITNGKTVKYKDFEDQLNNFHNIIGLNFNEGDGKIKYIKLKVYHKHLKYLRSLPLHSSQTIDWKHGQEHGIVTYRLIPNYELKIQILKMHCFTEVLEPKELREEVKIMLQEALEQY</sequence>
<dbReference type="InterPro" id="IPR026881">
    <property type="entry name" value="WYL_dom"/>
</dbReference>
<dbReference type="OrthoDB" id="9791262at2"/>
<accession>A0A4Q0P649</accession>
<dbReference type="PROSITE" id="PS52050">
    <property type="entry name" value="WYL"/>
    <property type="match status" value="1"/>
</dbReference>
<dbReference type="EMBL" id="QOVM01000004">
    <property type="protein sequence ID" value="RXG21931.1"/>
    <property type="molecule type" value="Genomic_DNA"/>
</dbReference>
<dbReference type="Proteomes" id="UP000289238">
    <property type="component" value="Unassembled WGS sequence"/>
</dbReference>
<evidence type="ECO:0000313" key="2">
    <source>
        <dbReference type="EMBL" id="RXG21931.1"/>
    </source>
</evidence>
<comment type="caution">
    <text evidence="2">The sequence shown here is derived from an EMBL/GenBank/DDBJ whole genome shotgun (WGS) entry which is preliminary data.</text>
</comment>
<keyword evidence="3" id="KW-1185">Reference proteome</keyword>
<dbReference type="AlphaFoldDB" id="A0A4Q0P649"/>
<gene>
    <name evidence="2" type="ORF">DSM00_1995</name>
</gene>
<evidence type="ECO:0000313" key="3">
    <source>
        <dbReference type="Proteomes" id="UP000289238"/>
    </source>
</evidence>